<dbReference type="Gene3D" id="3.10.10.10">
    <property type="entry name" value="HIV Type 1 Reverse Transcriptase, subunit A, domain 1"/>
    <property type="match status" value="1"/>
</dbReference>
<feature type="region of interest" description="Disordered" evidence="1">
    <location>
        <begin position="86"/>
        <end position="110"/>
    </location>
</feature>
<organism evidence="2 3">
    <name type="scientific">Tanacetum coccineum</name>
    <dbReference type="NCBI Taxonomy" id="301880"/>
    <lineage>
        <taxon>Eukaryota</taxon>
        <taxon>Viridiplantae</taxon>
        <taxon>Streptophyta</taxon>
        <taxon>Embryophyta</taxon>
        <taxon>Tracheophyta</taxon>
        <taxon>Spermatophyta</taxon>
        <taxon>Magnoliopsida</taxon>
        <taxon>eudicotyledons</taxon>
        <taxon>Gunneridae</taxon>
        <taxon>Pentapetalae</taxon>
        <taxon>asterids</taxon>
        <taxon>campanulids</taxon>
        <taxon>Asterales</taxon>
        <taxon>Asteraceae</taxon>
        <taxon>Asteroideae</taxon>
        <taxon>Anthemideae</taxon>
        <taxon>Anthemidinae</taxon>
        <taxon>Tanacetum</taxon>
    </lineage>
</organism>
<dbReference type="Gene3D" id="2.40.70.10">
    <property type="entry name" value="Acid Proteases"/>
    <property type="match status" value="1"/>
</dbReference>
<name>A0ABQ5C5Y1_9ASTR</name>
<dbReference type="Pfam" id="PF08284">
    <property type="entry name" value="RVP_2"/>
    <property type="match status" value="1"/>
</dbReference>
<comment type="caution">
    <text evidence="2">The sequence shown here is derived from an EMBL/GenBank/DDBJ whole genome shotgun (WGS) entry which is preliminary data.</text>
</comment>
<reference evidence="2" key="2">
    <citation type="submission" date="2022-01" db="EMBL/GenBank/DDBJ databases">
        <authorList>
            <person name="Yamashiro T."/>
            <person name="Shiraishi A."/>
            <person name="Satake H."/>
            <person name="Nakayama K."/>
        </authorList>
    </citation>
    <scope>NUCLEOTIDE SEQUENCE</scope>
</reference>
<dbReference type="InterPro" id="IPR032567">
    <property type="entry name" value="RTL1-rel"/>
</dbReference>
<dbReference type="EMBL" id="BQNB010013975">
    <property type="protein sequence ID" value="GJT22521.1"/>
    <property type="molecule type" value="Genomic_DNA"/>
</dbReference>
<dbReference type="SUPFAM" id="SSF56672">
    <property type="entry name" value="DNA/RNA polymerases"/>
    <property type="match status" value="1"/>
</dbReference>
<keyword evidence="3" id="KW-1185">Reference proteome</keyword>
<accession>A0ABQ5C5Y1</accession>
<keyword evidence="2" id="KW-0548">Nucleotidyltransferase</keyword>
<sequence length="353" mass="39316">MPTATRIRITQDAISELITKCVDEALKAYDAARNPETKAKIKNEQQDDHVEGDVNNGNGNGIGNRNPNVNTQGVVPVAREHYRSDCPKLKNQNHGNKTRNKSRIGEERGKSYVLRGGETDSDSNIVMGTDVSLCSVGTDTPYLYDGYGVLSALLDVIPSTLDVSYAVELADRRISETNTILRGCTLGFLGHPFNIDLMPVDLGNFEFIIGMDWLENNHAVIVCNEKIVRIPYRDEVPIVQGDRSDKRKKSTLSIISCTKTQKYVNKGCLIFLAQVTVKKTADKSKEKRLEDVPTLWDFPEDLPRLPPTRQVEFQIDLVPGAAPVARAPYRLAPSKMQELSTQLQELSDKGFIR</sequence>
<reference evidence="2" key="1">
    <citation type="journal article" date="2022" name="Int. J. Mol. Sci.">
        <title>Draft Genome of Tanacetum Coccineum: Genomic Comparison of Closely Related Tanacetum-Family Plants.</title>
        <authorList>
            <person name="Yamashiro T."/>
            <person name="Shiraishi A."/>
            <person name="Nakayama K."/>
            <person name="Satake H."/>
        </authorList>
    </citation>
    <scope>NUCLEOTIDE SEQUENCE</scope>
</reference>
<dbReference type="Proteomes" id="UP001151760">
    <property type="component" value="Unassembled WGS sequence"/>
</dbReference>
<protein>
    <submittedName>
        <fullName evidence="2">Reverse transcriptase domain-containing protein</fullName>
    </submittedName>
</protein>
<evidence type="ECO:0000313" key="3">
    <source>
        <dbReference type="Proteomes" id="UP001151760"/>
    </source>
</evidence>
<proteinExistence type="predicted"/>
<evidence type="ECO:0000313" key="2">
    <source>
        <dbReference type="EMBL" id="GJT22521.1"/>
    </source>
</evidence>
<dbReference type="PANTHER" id="PTHR15503:SF45">
    <property type="entry name" value="RNA-DIRECTED DNA POLYMERASE HOMOLOG"/>
    <property type="match status" value="1"/>
</dbReference>
<evidence type="ECO:0000256" key="1">
    <source>
        <dbReference type="SAM" id="MobiDB-lite"/>
    </source>
</evidence>
<keyword evidence="2" id="KW-0808">Transferase</keyword>
<dbReference type="PANTHER" id="PTHR15503">
    <property type="entry name" value="LDOC1 RELATED"/>
    <property type="match status" value="1"/>
</dbReference>
<dbReference type="InterPro" id="IPR043502">
    <property type="entry name" value="DNA/RNA_pol_sf"/>
</dbReference>
<gene>
    <name evidence="2" type="ORF">Tco_0892458</name>
</gene>
<dbReference type="GO" id="GO:0003964">
    <property type="term" value="F:RNA-directed DNA polymerase activity"/>
    <property type="evidence" value="ECO:0007669"/>
    <property type="project" value="UniProtKB-KW"/>
</dbReference>
<dbReference type="CDD" id="cd00303">
    <property type="entry name" value="retropepsin_like"/>
    <property type="match status" value="1"/>
</dbReference>
<keyword evidence="2" id="KW-0695">RNA-directed DNA polymerase</keyword>
<dbReference type="InterPro" id="IPR021109">
    <property type="entry name" value="Peptidase_aspartic_dom_sf"/>
</dbReference>